<evidence type="ECO:0000313" key="2">
    <source>
        <dbReference type="EMBL" id="MTR27733.1"/>
    </source>
</evidence>
<organism evidence="1 3">
    <name type="scientific">Streptococcus salivarius</name>
    <dbReference type="NCBI Taxonomy" id="1304"/>
    <lineage>
        <taxon>Bacteria</taxon>
        <taxon>Bacillati</taxon>
        <taxon>Bacillota</taxon>
        <taxon>Bacilli</taxon>
        <taxon>Lactobacillales</taxon>
        <taxon>Streptococcaceae</taxon>
        <taxon>Streptococcus</taxon>
    </lineage>
</organism>
<evidence type="ECO:0000313" key="1">
    <source>
        <dbReference type="EMBL" id="KEO46950.1"/>
    </source>
</evidence>
<gene>
    <name evidence="1" type="ORF">DL07_00785</name>
    <name evidence="2" type="ORF">GMC65_05075</name>
</gene>
<comment type="caution">
    <text evidence="1">The sequence shown here is derived from an EMBL/GenBank/DDBJ whole genome shotgun (WGS) entry which is preliminary data.</text>
</comment>
<dbReference type="Proteomes" id="UP000027855">
    <property type="component" value="Unassembled WGS sequence"/>
</dbReference>
<dbReference type="GeneID" id="93791502"/>
<accession>A0A074J3S0</accession>
<protein>
    <submittedName>
        <fullName evidence="2">DUF956 family protein</fullName>
    </submittedName>
    <submittedName>
        <fullName evidence="1">Mano</fullName>
    </submittedName>
</protein>
<evidence type="ECO:0000313" key="3">
    <source>
        <dbReference type="Proteomes" id="UP000027855"/>
    </source>
</evidence>
<dbReference type="InterPro" id="IPR010360">
    <property type="entry name" value="DUF956"/>
</dbReference>
<sequence length="128" mass="15172">MVKSLNTEMAHTTKGTWFREGPIYGNIMVGDKAFEFYNDTKLQDYVQIPWDEITYVIADVYFGGKFIPRFEIRTKQNGRFRFASRKSRITLKEIQKRIPRESLRKAPSFIVVLKQGFKNLFRLIVKKK</sequence>
<dbReference type="Proteomes" id="UP000439678">
    <property type="component" value="Unassembled WGS sequence"/>
</dbReference>
<dbReference type="EMBL" id="WMYO01000004">
    <property type="protein sequence ID" value="MTR27733.1"/>
    <property type="molecule type" value="Genomic_DNA"/>
</dbReference>
<reference evidence="1 3" key="1">
    <citation type="submission" date="2014-04" db="EMBL/GenBank/DDBJ databases">
        <title>Variable characteristics of bacteriocin-producing Streptococcus salivarius strains isolated from Malaysian subjects.</title>
        <authorList>
            <person name="Philip K."/>
            <person name="Barbour A."/>
        </authorList>
    </citation>
    <scope>NUCLEOTIDE SEQUENCE [LARGE SCALE GENOMIC DNA]</scope>
    <source>
        <strain evidence="1 3">NU10</strain>
    </source>
</reference>
<reference evidence="2 4" key="2">
    <citation type="journal article" date="2019" name="Nat. Med.">
        <title>A library of human gut bacterial isolates paired with longitudinal multiomics data enables mechanistic microbiome research.</title>
        <authorList>
            <person name="Poyet M."/>
            <person name="Groussin M."/>
            <person name="Gibbons S.M."/>
            <person name="Avila-Pacheco J."/>
            <person name="Jiang X."/>
            <person name="Kearney S.M."/>
            <person name="Perrotta A.R."/>
            <person name="Berdy B."/>
            <person name="Zhao S."/>
            <person name="Lieberman T.D."/>
            <person name="Swanson P.K."/>
            <person name="Smith M."/>
            <person name="Roesemann S."/>
            <person name="Alexander J.E."/>
            <person name="Rich S.A."/>
            <person name="Livny J."/>
            <person name="Vlamakis H."/>
            <person name="Clish C."/>
            <person name="Bullock K."/>
            <person name="Deik A."/>
            <person name="Scott J."/>
            <person name="Pierce K.A."/>
            <person name="Xavier R.J."/>
            <person name="Alm E.J."/>
        </authorList>
    </citation>
    <scope>NUCLEOTIDE SEQUENCE [LARGE SCALE GENOMIC DNA]</scope>
    <source>
        <strain evidence="2 4">BIOML-A4</strain>
    </source>
</reference>
<dbReference type="PIRSF" id="PIRSF021265">
    <property type="entry name" value="DUF956"/>
    <property type="match status" value="1"/>
</dbReference>
<dbReference type="Pfam" id="PF06115">
    <property type="entry name" value="DUF956"/>
    <property type="match status" value="1"/>
</dbReference>
<dbReference type="RefSeq" id="WP_014633902.1">
    <property type="nucleotide sequence ID" value="NZ_CABFMJ010000044.1"/>
</dbReference>
<dbReference type="AlphaFoldDB" id="A0A074J3S0"/>
<proteinExistence type="predicted"/>
<name>A0A074J3S0_STRSL</name>
<dbReference type="EMBL" id="JJMT01000001">
    <property type="protein sequence ID" value="KEO46950.1"/>
    <property type="molecule type" value="Genomic_DNA"/>
</dbReference>
<evidence type="ECO:0000313" key="4">
    <source>
        <dbReference type="Proteomes" id="UP000439678"/>
    </source>
</evidence>